<dbReference type="EMBL" id="JACRSR010000002">
    <property type="protein sequence ID" value="MBC8531707.1"/>
    <property type="molecule type" value="Genomic_DNA"/>
</dbReference>
<dbReference type="RefSeq" id="WP_249316316.1">
    <property type="nucleotide sequence ID" value="NZ_JACRSR010000002.1"/>
</dbReference>
<name>A0A926HL58_9FIRM</name>
<proteinExistence type="predicted"/>
<reference evidence="1" key="1">
    <citation type="submission" date="2020-08" db="EMBL/GenBank/DDBJ databases">
        <title>Genome public.</title>
        <authorList>
            <person name="Liu C."/>
            <person name="Sun Q."/>
        </authorList>
    </citation>
    <scope>NUCLEOTIDE SEQUENCE</scope>
    <source>
        <strain evidence="1">NSJ-53</strain>
    </source>
</reference>
<sequence>MKKDVMVSIVGSQVGGGEEQPIHLITTGKYYVKDGAHYLEYEENELGGMEGSVTVLCIEPEAQRVSMHRQGDVQAVFVFEEKKRYVSSYQTPFGNILMGVFPVHVAVHFDEEGGTVELKYQMDIESKFASMNQLTVSFQNQMHSIYAGC</sequence>
<organism evidence="1 2">
    <name type="scientific">Gehongia tenuis</name>
    <dbReference type="NCBI Taxonomy" id="2763655"/>
    <lineage>
        <taxon>Bacteria</taxon>
        <taxon>Bacillati</taxon>
        <taxon>Bacillota</taxon>
        <taxon>Clostridia</taxon>
        <taxon>Christensenellales</taxon>
        <taxon>Christensenellaceae</taxon>
        <taxon>Gehongia</taxon>
    </lineage>
</organism>
<gene>
    <name evidence="1" type="ORF">H8696_07580</name>
</gene>
<dbReference type="Gene3D" id="2.40.128.20">
    <property type="match status" value="1"/>
</dbReference>
<dbReference type="Proteomes" id="UP000623172">
    <property type="component" value="Unassembled WGS sequence"/>
</dbReference>
<keyword evidence="2" id="KW-1185">Reference proteome</keyword>
<dbReference type="SUPFAM" id="SSF50814">
    <property type="entry name" value="Lipocalins"/>
    <property type="match status" value="1"/>
</dbReference>
<dbReference type="Pfam" id="PF09148">
    <property type="entry name" value="DUF1934"/>
    <property type="match status" value="1"/>
</dbReference>
<dbReference type="AlphaFoldDB" id="A0A926HL58"/>
<comment type="caution">
    <text evidence="1">The sequence shown here is derived from an EMBL/GenBank/DDBJ whole genome shotgun (WGS) entry which is preliminary data.</text>
</comment>
<accession>A0A926HL58</accession>
<evidence type="ECO:0000313" key="2">
    <source>
        <dbReference type="Proteomes" id="UP000623172"/>
    </source>
</evidence>
<protein>
    <submittedName>
        <fullName evidence="1">DUF1934 domain-containing protein</fullName>
    </submittedName>
</protein>
<dbReference type="InterPro" id="IPR015231">
    <property type="entry name" value="DUF1934"/>
</dbReference>
<evidence type="ECO:0000313" key="1">
    <source>
        <dbReference type="EMBL" id="MBC8531707.1"/>
    </source>
</evidence>
<dbReference type="InterPro" id="IPR012674">
    <property type="entry name" value="Calycin"/>
</dbReference>